<dbReference type="PANTHER" id="PTHR34215">
    <property type="entry name" value="BLL0784 PROTEIN"/>
    <property type="match status" value="1"/>
</dbReference>
<accession>A0A975P417</accession>
<dbReference type="InterPro" id="IPR007393">
    <property type="entry name" value="YlxR_dom"/>
</dbReference>
<dbReference type="EMBL" id="CP076361">
    <property type="protein sequence ID" value="QWK88967.1"/>
    <property type="molecule type" value="Genomic_DNA"/>
</dbReference>
<dbReference type="InterPro" id="IPR035931">
    <property type="entry name" value="YlxR-like_sf"/>
</dbReference>
<evidence type="ECO:0000259" key="2">
    <source>
        <dbReference type="Pfam" id="PF04296"/>
    </source>
</evidence>
<gene>
    <name evidence="3" type="ORF">KM031_08665</name>
</gene>
<dbReference type="SUPFAM" id="SSF64376">
    <property type="entry name" value="YlxR-like"/>
    <property type="match status" value="1"/>
</dbReference>
<dbReference type="AlphaFoldDB" id="A0A975P417"/>
<dbReference type="RefSeq" id="WP_215506254.1">
    <property type="nucleotide sequence ID" value="NZ_CP076361.1"/>
</dbReference>
<feature type="region of interest" description="Disordered" evidence="1">
    <location>
        <begin position="1"/>
        <end position="23"/>
    </location>
</feature>
<protein>
    <submittedName>
        <fullName evidence="3">RNA-binding protein</fullName>
    </submittedName>
</protein>
<feature type="domain" description="YlxR" evidence="2">
    <location>
        <begin position="15"/>
        <end position="87"/>
    </location>
</feature>
<dbReference type="Gene3D" id="3.30.1330.30">
    <property type="match status" value="1"/>
</dbReference>
<dbReference type="InterPro" id="IPR029064">
    <property type="entry name" value="Ribosomal_eL30-like_sf"/>
</dbReference>
<dbReference type="Pfam" id="PF04296">
    <property type="entry name" value="YlxR"/>
    <property type="match status" value="1"/>
</dbReference>
<evidence type="ECO:0000313" key="4">
    <source>
        <dbReference type="Proteomes" id="UP000679352"/>
    </source>
</evidence>
<evidence type="ECO:0000256" key="1">
    <source>
        <dbReference type="SAM" id="MobiDB-lite"/>
    </source>
</evidence>
<organism evidence="3 4">
    <name type="scientific">Gemmobacter fulvus</name>
    <dbReference type="NCBI Taxonomy" id="2840474"/>
    <lineage>
        <taxon>Bacteria</taxon>
        <taxon>Pseudomonadati</taxon>
        <taxon>Pseudomonadota</taxon>
        <taxon>Alphaproteobacteria</taxon>
        <taxon>Rhodobacterales</taxon>
        <taxon>Paracoccaceae</taxon>
        <taxon>Gemmobacter</taxon>
    </lineage>
</organism>
<dbReference type="KEGG" id="gfu:KM031_08665"/>
<keyword evidence="4" id="KW-1185">Reference proteome</keyword>
<dbReference type="NCBIfam" id="NF006622">
    <property type="entry name" value="PRK09190.1"/>
    <property type="match status" value="1"/>
</dbReference>
<sequence>MTRGGRTDTTQDPERKCIASGESQPKGGLIRFVLGPDGMVVPDLLGRLPGRGIYVAADRALIDRAAAKGLFSRAARQPAKVPDGLSDLIEGLLARRTVDLLSLARKAGLAITGYEKVKDWLVSGQARVLIQASDGSERGKSKLRPPEGTGKFISCLTAQEMGLAFGREHAIHGALAAGGLSNRVVEEAARLTGLRFGGAGGQVGGETAGRDTKTA</sequence>
<dbReference type="SUPFAM" id="SSF55315">
    <property type="entry name" value="L30e-like"/>
    <property type="match status" value="1"/>
</dbReference>
<dbReference type="Gene3D" id="3.30.1230.10">
    <property type="entry name" value="YlxR-like"/>
    <property type="match status" value="1"/>
</dbReference>
<dbReference type="Proteomes" id="UP000679352">
    <property type="component" value="Chromosome"/>
</dbReference>
<proteinExistence type="predicted"/>
<dbReference type="PANTHER" id="PTHR34215:SF1">
    <property type="entry name" value="YLXR DOMAIN-CONTAINING PROTEIN"/>
    <property type="match status" value="1"/>
</dbReference>
<dbReference type="InterPro" id="IPR037465">
    <property type="entry name" value="YlxR"/>
</dbReference>
<reference evidence="3" key="1">
    <citation type="submission" date="2021-06" db="EMBL/GenBank/DDBJ databases">
        <title>Direct submission.</title>
        <authorList>
            <person name="Lee C.-S."/>
            <person name="Jin L."/>
        </authorList>
    </citation>
    <scope>NUCLEOTIDE SEQUENCE</scope>
    <source>
        <strain evidence="3">Con5</strain>
    </source>
</reference>
<name>A0A975P417_9RHOB</name>
<dbReference type="CDD" id="cd00279">
    <property type="entry name" value="YlxR"/>
    <property type="match status" value="1"/>
</dbReference>
<evidence type="ECO:0000313" key="3">
    <source>
        <dbReference type="EMBL" id="QWK88967.1"/>
    </source>
</evidence>